<dbReference type="GO" id="GO:0004563">
    <property type="term" value="F:beta-N-acetylhexosaminidase activity"/>
    <property type="evidence" value="ECO:0007669"/>
    <property type="project" value="UniProtKB-ARBA"/>
</dbReference>
<evidence type="ECO:0000256" key="1">
    <source>
        <dbReference type="ARBA" id="ARBA00006285"/>
    </source>
</evidence>
<comment type="caution">
    <text evidence="5">The sequence shown here is derived from an EMBL/GenBank/DDBJ whole genome shotgun (WGS) entry which is preliminary data.</text>
</comment>
<name>A0A942T0N8_9BACI</name>
<organism evidence="5">
    <name type="scientific">Neobacillus citreus</name>
    <dbReference type="NCBI Taxonomy" id="2833578"/>
    <lineage>
        <taxon>Bacteria</taxon>
        <taxon>Bacillati</taxon>
        <taxon>Bacillota</taxon>
        <taxon>Bacilli</taxon>
        <taxon>Bacillales</taxon>
        <taxon>Bacillaceae</taxon>
        <taxon>Neobacillus</taxon>
    </lineage>
</organism>
<evidence type="ECO:0000259" key="4">
    <source>
        <dbReference type="Pfam" id="PF18088"/>
    </source>
</evidence>
<gene>
    <name evidence="6" type="ORF">KHB02_005755</name>
    <name evidence="5" type="ORF">KHB02_21120</name>
</gene>
<evidence type="ECO:0000313" key="6">
    <source>
        <dbReference type="EMBL" id="MCH6265027.1"/>
    </source>
</evidence>
<dbReference type="Gene3D" id="3.20.20.80">
    <property type="entry name" value="Glycosidases"/>
    <property type="match status" value="1"/>
</dbReference>
<evidence type="ECO:0000313" key="5">
    <source>
        <dbReference type="EMBL" id="MBS4183897.1"/>
    </source>
</evidence>
<dbReference type="InterPro" id="IPR041063">
    <property type="entry name" value="Glyco_H_20C_C"/>
</dbReference>
<dbReference type="PANTHER" id="PTHR21040">
    <property type="entry name" value="BCDNA.GH04120"/>
    <property type="match status" value="1"/>
</dbReference>
<proteinExistence type="inferred from homology"/>
<dbReference type="EMBL" id="JAGYPE010000004">
    <property type="protein sequence ID" value="MBS4183897.1"/>
    <property type="molecule type" value="Genomic_DNA"/>
</dbReference>
<dbReference type="EMBL" id="JAGYPE020000006">
    <property type="protein sequence ID" value="MCH6265027.1"/>
    <property type="molecule type" value="Genomic_DNA"/>
</dbReference>
<keyword evidence="2" id="KW-0378">Hydrolase</keyword>
<protein>
    <submittedName>
        <fullName evidence="5">Family 20 glycosylhydrolase</fullName>
    </submittedName>
</protein>
<evidence type="ECO:0000313" key="7">
    <source>
        <dbReference type="Proteomes" id="UP000677265"/>
    </source>
</evidence>
<dbReference type="Pfam" id="PF18088">
    <property type="entry name" value="Glyco_H_20C_C"/>
    <property type="match status" value="1"/>
</dbReference>
<dbReference type="Pfam" id="PF00728">
    <property type="entry name" value="Glyco_hydro_20"/>
    <property type="match status" value="1"/>
</dbReference>
<dbReference type="PANTHER" id="PTHR21040:SF8">
    <property type="entry name" value="BCDNA.GH04120"/>
    <property type="match status" value="1"/>
</dbReference>
<feature type="domain" description="Glycoside hydrolase family 20 catalytic" evidence="3">
    <location>
        <begin position="91"/>
        <end position="276"/>
    </location>
</feature>
<sequence>MEIQLIGLEEQHDLAAKEILYLLNIQQSHCGIPIQVEKIESGIYVQFDGHEGKVAYQEAHQFFRALGLLIEGIKKGEPFEITEKPVYNSLGVMIDCSRNAVLKVETFQTVIKHLALMGYSTVQLYTEDTYEIKDYPYFGYMRGRYTGEQLKTMDRYAKMFGIELVPCIQTLAHLGTALKWNAFSDIVDCHDILLIDEEKTYQLIEAMFRTMSENISSRNINIGMDEAHMMGLGKYLDQHGYQDRSTLMLKHFNRVMEIARKYDYKPMMWSDMFFRLASAGEYYDIASPIRQDVIEMIPDDISLVYWDYYSVDPEKYDGMLKKHKQLCDKIVFAGGAWKWMGFSPNNQFSRHAGEMAHQSCVRNGIKDVLITAWGDNGAEASIYSILPTLQLWAELCYRDHVETSRLEERFATCVDGHYADFMNLDKTMLVPDNTSLDIHSINPPKYLLYQDILCGLFDRHVWPNEYEAHFHNCTKTFEQCMGRNPNWEAVFRTQFTLSRLLELKCEAGINLRKAYHSKNRDILGAYCYSLLPEMKNRAKNFIDAYRTQWLAENKIFGLDVFDIRMGGLLQRIQTAIDRLNDYLTGRVDQLEEFEQEILYFDGRHQDGETKAISANLWHTIATPSVIAGI</sequence>
<reference evidence="5" key="1">
    <citation type="submission" date="2021-05" db="EMBL/GenBank/DDBJ databases">
        <title>Novel Bacillus species.</title>
        <authorList>
            <person name="Liu G."/>
        </authorList>
    </citation>
    <scope>NUCLEOTIDE SEQUENCE</scope>
    <source>
        <strain evidence="5 7">FJAT-50051</strain>
    </source>
</reference>
<accession>A0A942T0N8</accession>
<dbReference type="AlphaFoldDB" id="A0A942T0N8"/>
<dbReference type="RefSeq" id="WP_213143827.1">
    <property type="nucleotide sequence ID" value="NZ_JAGYPE020000006.1"/>
</dbReference>
<dbReference type="SUPFAM" id="SSF51445">
    <property type="entry name" value="(Trans)glycosidases"/>
    <property type="match status" value="1"/>
</dbReference>
<dbReference type="InterPro" id="IPR017853">
    <property type="entry name" value="GH"/>
</dbReference>
<keyword evidence="7" id="KW-1185">Reference proteome</keyword>
<comment type="similarity">
    <text evidence="1">Belongs to the glycosyl hydrolase 20 family.</text>
</comment>
<dbReference type="CDD" id="cd06565">
    <property type="entry name" value="GH20_GcnA-like"/>
    <property type="match status" value="1"/>
</dbReference>
<dbReference type="InterPro" id="IPR015883">
    <property type="entry name" value="Glyco_hydro_20_cat"/>
</dbReference>
<feature type="domain" description="Glycoside Hydrolase 20C C-terminal" evidence="4">
    <location>
        <begin position="420"/>
        <end position="607"/>
    </location>
</feature>
<evidence type="ECO:0000259" key="3">
    <source>
        <dbReference type="Pfam" id="PF00728"/>
    </source>
</evidence>
<dbReference type="InterPro" id="IPR038901">
    <property type="entry name" value="HEXDC-like"/>
</dbReference>
<evidence type="ECO:0000256" key="2">
    <source>
        <dbReference type="ARBA" id="ARBA00022801"/>
    </source>
</evidence>
<dbReference type="Gene3D" id="1.20.120.670">
    <property type="entry name" value="N-acetyl-b-d-glucoasminidase"/>
    <property type="match status" value="1"/>
</dbReference>
<dbReference type="GO" id="GO:0005975">
    <property type="term" value="P:carbohydrate metabolic process"/>
    <property type="evidence" value="ECO:0007669"/>
    <property type="project" value="InterPro"/>
</dbReference>
<dbReference type="Proteomes" id="UP000677265">
    <property type="component" value="Unassembled WGS sequence"/>
</dbReference>